<feature type="domain" description="Peptidase M16 C-terminal" evidence="2">
    <location>
        <begin position="222"/>
        <end position="392"/>
    </location>
</feature>
<gene>
    <name evidence="3" type="ORF">HZA61_06210</name>
</gene>
<dbReference type="Pfam" id="PF05193">
    <property type="entry name" value="Peptidase_M16_C"/>
    <property type="match status" value="1"/>
</dbReference>
<evidence type="ECO:0000313" key="4">
    <source>
        <dbReference type="Proteomes" id="UP000696931"/>
    </source>
</evidence>
<dbReference type="PANTHER" id="PTHR11851:SF225">
    <property type="entry name" value="NON-PEPTIDASE HOMOLOG YMXG"/>
    <property type="match status" value="1"/>
</dbReference>
<sequence length="718" mass="76710">MKRTTRAAVAAFAAALSLFATLTASAAIDATKYDPRKLPVPPIGRIPAVKPERLTLPNGIVVYLLENHDLPVVKGTAYFAMSPSLVPMDRAGLPGLTGEVMRSGGSLAHGGDYLDDHLAAIGASLSANIGLGQASSGFRCLSENTAEVVGLWSEIVRTPAFPDEKIELAKVGLRRSIASRNDEMMSMLFRTASQAVYGSKNPWGMQAEYATVEPIGKADCVALHGKVFVPERMIVAIYGDFRTAEMKKLLTAKFADWKKSGTAAPVLPAMPTSVTPKLYYAPKDDVTQSGIVVAQVGSRANDPDYAAMSVLEQGLGGGFSSRMFNHIRTQRGLAYAAGANAGTDFLKPGVFMAYTLTKSESTMTALGLVRDEVRAVTESPFTDAELAIAKQAVVNGFVFNFEDPSQTLFRAAYYEAVGYPADFLQVYQKALEGVTAQSVLEAAKRKIQPAQQAVIIVGKEKDFDRPLESAGLPVERVDISIPPPPSKLGKVAESPAALAKGAEWLAAAAKAAGGSAAWKGVRSVILATEATLSIQGQSIGISGEESWQFPDKQFSSQKLPFGEMKQAFDGTNGWMSAMGQLQDNPDAGAEVAKDWDKSLWRLFGHSEDVQLIALDKPEAINGTEYRVAQLKGAKATDMVVLFSADGHLAGFAYQDTGNGRMGPARVVELLGAWASEGAIQYPRTIQMYRDGKIMVDGKVTSLKLNPALPADLFKKPAQ</sequence>
<dbReference type="Gene3D" id="3.30.830.10">
    <property type="entry name" value="Metalloenzyme, LuxS/M16 peptidase-like"/>
    <property type="match status" value="2"/>
</dbReference>
<dbReference type="Proteomes" id="UP000696931">
    <property type="component" value="Unassembled WGS sequence"/>
</dbReference>
<dbReference type="PANTHER" id="PTHR11851">
    <property type="entry name" value="METALLOPROTEASE"/>
    <property type="match status" value="1"/>
</dbReference>
<keyword evidence="1" id="KW-0732">Signal</keyword>
<dbReference type="InterPro" id="IPR050361">
    <property type="entry name" value="MPP/UQCRC_Complex"/>
</dbReference>
<dbReference type="AlphaFoldDB" id="A0A933W8J9"/>
<reference evidence="3" key="1">
    <citation type="submission" date="2020-07" db="EMBL/GenBank/DDBJ databases">
        <title>Huge and variable diversity of episymbiotic CPR bacteria and DPANN archaea in groundwater ecosystems.</title>
        <authorList>
            <person name="He C.Y."/>
            <person name="Keren R."/>
            <person name="Whittaker M."/>
            <person name="Farag I.F."/>
            <person name="Doudna J."/>
            <person name="Cate J.H.D."/>
            <person name="Banfield J.F."/>
        </authorList>
    </citation>
    <scope>NUCLEOTIDE SEQUENCE</scope>
    <source>
        <strain evidence="3">NC_groundwater_1813_Pr3_B-0.1um_71_17</strain>
    </source>
</reference>
<dbReference type="InterPro" id="IPR011249">
    <property type="entry name" value="Metalloenz_LuxS/M16"/>
</dbReference>
<protein>
    <submittedName>
        <fullName evidence="3">Insulinase family protein</fullName>
    </submittedName>
</protein>
<feature type="signal peptide" evidence="1">
    <location>
        <begin position="1"/>
        <end position="26"/>
    </location>
</feature>
<evidence type="ECO:0000259" key="2">
    <source>
        <dbReference type="Pfam" id="PF05193"/>
    </source>
</evidence>
<accession>A0A933W8J9</accession>
<dbReference type="EMBL" id="JACRIW010000041">
    <property type="protein sequence ID" value="MBI5169061.1"/>
    <property type="molecule type" value="Genomic_DNA"/>
</dbReference>
<feature type="chain" id="PRO_5038093949" evidence="1">
    <location>
        <begin position="27"/>
        <end position="718"/>
    </location>
</feature>
<evidence type="ECO:0000313" key="3">
    <source>
        <dbReference type="EMBL" id="MBI5169061.1"/>
    </source>
</evidence>
<evidence type="ECO:0000256" key="1">
    <source>
        <dbReference type="SAM" id="SignalP"/>
    </source>
</evidence>
<comment type="caution">
    <text evidence="3">The sequence shown here is derived from an EMBL/GenBank/DDBJ whole genome shotgun (WGS) entry which is preliminary data.</text>
</comment>
<proteinExistence type="predicted"/>
<organism evidence="3 4">
    <name type="scientific">Eiseniibacteriota bacterium</name>
    <dbReference type="NCBI Taxonomy" id="2212470"/>
    <lineage>
        <taxon>Bacteria</taxon>
        <taxon>Candidatus Eiseniibacteriota</taxon>
    </lineage>
</organism>
<dbReference type="InterPro" id="IPR007863">
    <property type="entry name" value="Peptidase_M16_C"/>
</dbReference>
<name>A0A933W8J9_UNCEI</name>
<dbReference type="GO" id="GO:0046872">
    <property type="term" value="F:metal ion binding"/>
    <property type="evidence" value="ECO:0007669"/>
    <property type="project" value="InterPro"/>
</dbReference>
<dbReference type="SUPFAM" id="SSF63411">
    <property type="entry name" value="LuxS/MPP-like metallohydrolase"/>
    <property type="match status" value="2"/>
</dbReference>